<keyword evidence="3" id="KW-1003">Cell membrane</keyword>
<evidence type="ECO:0000259" key="10">
    <source>
        <dbReference type="Pfam" id="PF21088"/>
    </source>
</evidence>
<dbReference type="Pfam" id="PF21082">
    <property type="entry name" value="MS_channel_3rd"/>
    <property type="match status" value="1"/>
</dbReference>
<dbReference type="Gene3D" id="1.10.287.1260">
    <property type="match status" value="1"/>
</dbReference>
<dbReference type="SUPFAM" id="SSF82689">
    <property type="entry name" value="Mechanosensitive channel protein MscS (YggB), C-terminal domain"/>
    <property type="match status" value="1"/>
</dbReference>
<dbReference type="Gene3D" id="2.30.30.60">
    <property type="match status" value="1"/>
</dbReference>
<dbReference type="Proteomes" id="UP001250932">
    <property type="component" value="Unassembled WGS sequence"/>
</dbReference>
<feature type="domain" description="Mechanosensitive ion channel MscS" evidence="8">
    <location>
        <begin position="114"/>
        <end position="181"/>
    </location>
</feature>
<reference evidence="11 12" key="1">
    <citation type="journal article" date="2023" name="ISME J.">
        <title>Cultivation and genomic characterization of novel and ubiquitous marine nitrite-oxidizing bacteria from the Nitrospirales.</title>
        <authorList>
            <person name="Mueller A.J."/>
            <person name="Daebeler A."/>
            <person name="Herbold C.W."/>
            <person name="Kirkegaard R.H."/>
            <person name="Daims H."/>
        </authorList>
    </citation>
    <scope>NUCLEOTIDE SEQUENCE [LARGE SCALE GENOMIC DNA]</scope>
    <source>
        <strain evidence="11 12">EB</strain>
    </source>
</reference>
<evidence type="ECO:0000256" key="7">
    <source>
        <dbReference type="SAM" id="Phobius"/>
    </source>
</evidence>
<evidence type="ECO:0000256" key="6">
    <source>
        <dbReference type="ARBA" id="ARBA00023136"/>
    </source>
</evidence>
<comment type="similarity">
    <text evidence="2">Belongs to the MscS (TC 1.A.23) family.</text>
</comment>
<dbReference type="Gene3D" id="3.30.70.100">
    <property type="match status" value="1"/>
</dbReference>
<gene>
    <name evidence="11" type="ORF">PPG34_05295</name>
</gene>
<sequence length="293" mass="33028">MNEWNIFETLTQFFHYQLFSVNQTPITPLSLFVFSLVLSIFYVLAHAIQRLLRNRILKRIDISSATQYTLIRISQYIIWVIGAILAFQFIGIDLSALAVAFGFLSVGIGFGLQNLTSNFISGVILLFEQHINVGDRVTVVDTEGNVEEINIRSTTIRSLNNVAIVVPNSEFISGTVINWSHGDPTTRLEIDVGVSYQSDLDVVIHAMLDAGKEHPEVLREPPPKVWFMGFGDSAWNMRLLVWVDNPHGRRQVQSDINCAIVRKFRENGVEIPFPQRDLHVRSPLPVPLVATTS</sequence>
<evidence type="ECO:0000313" key="12">
    <source>
        <dbReference type="Proteomes" id="UP001250932"/>
    </source>
</evidence>
<evidence type="ECO:0000256" key="1">
    <source>
        <dbReference type="ARBA" id="ARBA00004651"/>
    </source>
</evidence>
<accession>A0ABU3K5R6</accession>
<dbReference type="PANTHER" id="PTHR30347:SF1">
    <property type="entry name" value="MECHANOSENSITIVE CHANNEL MSCK"/>
    <property type="match status" value="1"/>
</dbReference>
<feature type="domain" description="Mechanosensitive ion channel transmembrane helices 2/3" evidence="10">
    <location>
        <begin position="74"/>
        <end position="113"/>
    </location>
</feature>
<keyword evidence="12" id="KW-1185">Reference proteome</keyword>
<proteinExistence type="inferred from homology"/>
<dbReference type="SUPFAM" id="SSF50182">
    <property type="entry name" value="Sm-like ribonucleoproteins"/>
    <property type="match status" value="1"/>
</dbReference>
<evidence type="ECO:0000256" key="3">
    <source>
        <dbReference type="ARBA" id="ARBA00022475"/>
    </source>
</evidence>
<comment type="subcellular location">
    <subcellularLocation>
        <location evidence="1">Cell membrane</location>
        <topology evidence="1">Multi-pass membrane protein</topology>
    </subcellularLocation>
</comment>
<dbReference type="PANTHER" id="PTHR30347">
    <property type="entry name" value="POTASSIUM CHANNEL RELATED"/>
    <property type="match status" value="1"/>
</dbReference>
<evidence type="ECO:0000259" key="8">
    <source>
        <dbReference type="Pfam" id="PF00924"/>
    </source>
</evidence>
<evidence type="ECO:0000256" key="5">
    <source>
        <dbReference type="ARBA" id="ARBA00022989"/>
    </source>
</evidence>
<dbReference type="EMBL" id="JAQOUE010000001">
    <property type="protein sequence ID" value="MDT7041757.1"/>
    <property type="molecule type" value="Genomic_DNA"/>
</dbReference>
<dbReference type="InterPro" id="IPR006685">
    <property type="entry name" value="MscS_channel_2nd"/>
</dbReference>
<keyword evidence="4 7" id="KW-0812">Transmembrane</keyword>
<evidence type="ECO:0000256" key="4">
    <source>
        <dbReference type="ARBA" id="ARBA00022692"/>
    </source>
</evidence>
<evidence type="ECO:0000313" key="11">
    <source>
        <dbReference type="EMBL" id="MDT7041757.1"/>
    </source>
</evidence>
<keyword evidence="6 7" id="KW-0472">Membrane</keyword>
<dbReference type="RefSeq" id="WP_313832105.1">
    <property type="nucleotide sequence ID" value="NZ_JAQOUE010000001.1"/>
</dbReference>
<name>A0ABU3K5R6_9BACT</name>
<keyword evidence="5 7" id="KW-1133">Transmembrane helix</keyword>
<dbReference type="InterPro" id="IPR011014">
    <property type="entry name" value="MscS_channel_TM-2"/>
</dbReference>
<dbReference type="InterPro" id="IPR049278">
    <property type="entry name" value="MS_channel_C"/>
</dbReference>
<dbReference type="InterPro" id="IPR011066">
    <property type="entry name" value="MscS_channel_C_sf"/>
</dbReference>
<dbReference type="InterPro" id="IPR010920">
    <property type="entry name" value="LSM_dom_sf"/>
</dbReference>
<dbReference type="InterPro" id="IPR052702">
    <property type="entry name" value="MscS-like_channel"/>
</dbReference>
<dbReference type="SUPFAM" id="SSF82861">
    <property type="entry name" value="Mechanosensitive channel protein MscS (YggB), transmembrane region"/>
    <property type="match status" value="1"/>
</dbReference>
<dbReference type="InterPro" id="IPR049142">
    <property type="entry name" value="MS_channel_1st"/>
</dbReference>
<dbReference type="Pfam" id="PF00924">
    <property type="entry name" value="MS_channel_2nd"/>
    <property type="match status" value="1"/>
</dbReference>
<feature type="transmembrane region" description="Helical" evidence="7">
    <location>
        <begin position="69"/>
        <end position="90"/>
    </location>
</feature>
<evidence type="ECO:0000256" key="2">
    <source>
        <dbReference type="ARBA" id="ARBA00008017"/>
    </source>
</evidence>
<comment type="caution">
    <text evidence="11">The sequence shown here is derived from an EMBL/GenBank/DDBJ whole genome shotgun (WGS) entry which is preliminary data.</text>
</comment>
<protein>
    <submittedName>
        <fullName evidence="11">Mechanosensitive ion channel</fullName>
    </submittedName>
</protein>
<dbReference type="InterPro" id="IPR023408">
    <property type="entry name" value="MscS_beta-dom_sf"/>
</dbReference>
<feature type="domain" description="Mechanosensitive ion channel MscS C-terminal" evidence="9">
    <location>
        <begin position="189"/>
        <end position="271"/>
    </location>
</feature>
<dbReference type="Pfam" id="PF21088">
    <property type="entry name" value="MS_channel_1st"/>
    <property type="match status" value="1"/>
</dbReference>
<organism evidence="11 12">
    <name type="scientific">Candidatus Nitronereus thalassa</name>
    <dbReference type="NCBI Taxonomy" id="3020898"/>
    <lineage>
        <taxon>Bacteria</taxon>
        <taxon>Pseudomonadati</taxon>
        <taxon>Nitrospirota</taxon>
        <taxon>Nitrospiria</taxon>
        <taxon>Nitrospirales</taxon>
        <taxon>Nitrospiraceae</taxon>
        <taxon>Candidatus Nitronereus</taxon>
    </lineage>
</organism>
<feature type="transmembrane region" description="Helical" evidence="7">
    <location>
        <begin position="26"/>
        <end position="48"/>
    </location>
</feature>
<evidence type="ECO:0000259" key="9">
    <source>
        <dbReference type="Pfam" id="PF21082"/>
    </source>
</evidence>